<dbReference type="AlphaFoldDB" id="A0A942SVN2"/>
<accession>A0A942SVN2</accession>
<dbReference type="RefSeq" id="WP_213140633.1">
    <property type="nucleotide sequence ID" value="NZ_JAGYPE020000017.1"/>
</dbReference>
<keyword evidence="1" id="KW-0472">Membrane</keyword>
<keyword evidence="1" id="KW-0812">Transmembrane</keyword>
<feature type="transmembrane region" description="Helical" evidence="1">
    <location>
        <begin position="36"/>
        <end position="55"/>
    </location>
</feature>
<name>A0A942SVN2_9BACI</name>
<keyword evidence="4" id="KW-1185">Reference proteome</keyword>
<evidence type="ECO:0000313" key="3">
    <source>
        <dbReference type="EMBL" id="MCH6266163.1"/>
    </source>
</evidence>
<evidence type="ECO:0000256" key="1">
    <source>
        <dbReference type="SAM" id="Phobius"/>
    </source>
</evidence>
<dbReference type="EMBL" id="JAGYPE010000001">
    <property type="protein sequence ID" value="MBS4180680.1"/>
    <property type="molecule type" value="Genomic_DNA"/>
</dbReference>
<evidence type="ECO:0000313" key="4">
    <source>
        <dbReference type="Proteomes" id="UP000677265"/>
    </source>
</evidence>
<keyword evidence="1" id="KW-1133">Transmembrane helix</keyword>
<dbReference type="EMBL" id="JAGYPE020000017">
    <property type="protein sequence ID" value="MCH6266163.1"/>
    <property type="molecule type" value="Genomic_DNA"/>
</dbReference>
<evidence type="ECO:0000313" key="2">
    <source>
        <dbReference type="EMBL" id="MBS4180680.1"/>
    </source>
</evidence>
<dbReference type="GO" id="GO:0005886">
    <property type="term" value="C:plasma membrane"/>
    <property type="evidence" value="ECO:0007669"/>
    <property type="project" value="TreeGrafter"/>
</dbReference>
<dbReference type="InterPro" id="IPR006750">
    <property type="entry name" value="YdcZ"/>
</dbReference>
<organism evidence="2">
    <name type="scientific">Neobacillus citreus</name>
    <dbReference type="NCBI Taxonomy" id="2833578"/>
    <lineage>
        <taxon>Bacteria</taxon>
        <taxon>Bacillati</taxon>
        <taxon>Bacillota</taxon>
        <taxon>Bacilli</taxon>
        <taxon>Bacillales</taxon>
        <taxon>Bacillaceae</taxon>
        <taxon>Neobacillus</taxon>
    </lineage>
</organism>
<sequence length="144" mass="15131">MNWIMTLLAVIAGISIGTQAGINGGFGKKIGVIEGAFVSFAIGTLILLVCTIFLGKGNLLNVFSVPKWQLTGGLLGAIYVLIMVLAVPKIGVATTIVSVILGQVLISGVIDHFGLFGGKQIPFDWQRGVAALLLGISLFLMYKK</sequence>
<dbReference type="Proteomes" id="UP000677265">
    <property type="component" value="Unassembled WGS sequence"/>
</dbReference>
<dbReference type="PANTHER" id="PTHR34821">
    <property type="entry name" value="INNER MEMBRANE PROTEIN YDCZ"/>
    <property type="match status" value="1"/>
</dbReference>
<comment type="caution">
    <text evidence="2">The sequence shown here is derived from an EMBL/GenBank/DDBJ whole genome shotgun (WGS) entry which is preliminary data.</text>
</comment>
<feature type="transmembrane region" description="Helical" evidence="1">
    <location>
        <begin position="125"/>
        <end position="142"/>
    </location>
</feature>
<gene>
    <name evidence="3" type="ORF">KHB02_011575</name>
    <name evidence="2" type="ORF">KHB02_04640</name>
</gene>
<feature type="transmembrane region" description="Helical" evidence="1">
    <location>
        <begin position="76"/>
        <end position="105"/>
    </location>
</feature>
<protein>
    <submittedName>
        <fullName evidence="2">DMT family transporter</fullName>
    </submittedName>
</protein>
<reference evidence="2" key="1">
    <citation type="submission" date="2021-05" db="EMBL/GenBank/DDBJ databases">
        <title>Novel Bacillus species.</title>
        <authorList>
            <person name="Liu G."/>
        </authorList>
    </citation>
    <scope>NUCLEOTIDE SEQUENCE</scope>
    <source>
        <strain evidence="2 4">FJAT-50051</strain>
    </source>
</reference>
<dbReference type="Pfam" id="PF04657">
    <property type="entry name" value="DMT_YdcZ"/>
    <property type="match status" value="1"/>
</dbReference>
<dbReference type="PANTHER" id="PTHR34821:SF2">
    <property type="entry name" value="INNER MEMBRANE PROTEIN YDCZ"/>
    <property type="match status" value="1"/>
</dbReference>
<proteinExistence type="predicted"/>